<sequence>MTIPIFDSYDDNQNDHYHQQQPATKYEQISVKMAKYLPIVTTGQSQPIENFMNRNSYRSNRLRFDDNIDSNIDSDYHHQHPKQSFLFQPIDDQQLQQKQSKRKYSYKLFDVYPEMLLKQQQQQQQIKQRQQQLTPKMIRFYERFDEKFKRNPFDNNRQQQQQQQQIHLLVDPEYYQQQKLPLSSTVGTSTVGTDLEPINLPVITRRQPPIYFTICLALIGMATATGYMPSSIWSGGSYGSNSYGRKYLSGNSWSGNYGLFGGNSLLTAKPSSSLLLNTGYLAAAPAAQYYYAAAQPQQQLLSQSYEHSGPIVAAVNTEHKVSMYDVPTTLSSPSALNIEVPSSAPTVNFLMKSRSSNINVESVHEGTGGSLKETSSEDQPHINRHTVHRPIVQEVREIISPYRRVEQKINPVQEQVETIVPRGQAAYHQQQQQVAYAQPAYAQQTLVQPAYAQQTLVQPALVQANVQAVPIVQTQAIASPMYGYDYGLNDFSGSSYKPQQE</sequence>
<accession>A0ABQ8JFF0</accession>
<comment type="caution">
    <text evidence="2">The sequence shown here is derived from an EMBL/GenBank/DDBJ whole genome shotgun (WGS) entry which is preliminary data.</text>
</comment>
<organism evidence="2 3">
    <name type="scientific">Dermatophagoides pteronyssinus</name>
    <name type="common">European house dust mite</name>
    <dbReference type="NCBI Taxonomy" id="6956"/>
    <lineage>
        <taxon>Eukaryota</taxon>
        <taxon>Metazoa</taxon>
        <taxon>Ecdysozoa</taxon>
        <taxon>Arthropoda</taxon>
        <taxon>Chelicerata</taxon>
        <taxon>Arachnida</taxon>
        <taxon>Acari</taxon>
        <taxon>Acariformes</taxon>
        <taxon>Sarcoptiformes</taxon>
        <taxon>Astigmata</taxon>
        <taxon>Psoroptidia</taxon>
        <taxon>Analgoidea</taxon>
        <taxon>Pyroglyphidae</taxon>
        <taxon>Dermatophagoidinae</taxon>
        <taxon>Dermatophagoides</taxon>
    </lineage>
</organism>
<dbReference type="Proteomes" id="UP000887458">
    <property type="component" value="Unassembled WGS sequence"/>
</dbReference>
<evidence type="ECO:0000256" key="1">
    <source>
        <dbReference type="SAM" id="MobiDB-lite"/>
    </source>
</evidence>
<keyword evidence="3" id="KW-1185">Reference proteome</keyword>
<feature type="non-terminal residue" evidence="2">
    <location>
        <position position="501"/>
    </location>
</feature>
<dbReference type="PANTHER" id="PTHR46007">
    <property type="entry name" value="MEDIATOR OF RNA POLYMERASE II TRANSCRIPTION SUBUNIT 12"/>
    <property type="match status" value="1"/>
</dbReference>
<feature type="region of interest" description="Disordered" evidence="1">
    <location>
        <begin position="362"/>
        <end position="385"/>
    </location>
</feature>
<proteinExistence type="predicted"/>
<protein>
    <submittedName>
        <fullName evidence="2">Uncharacterized protein</fullName>
    </submittedName>
</protein>
<evidence type="ECO:0000313" key="2">
    <source>
        <dbReference type="EMBL" id="KAH9421319.1"/>
    </source>
</evidence>
<dbReference type="InterPro" id="IPR051647">
    <property type="entry name" value="Mediator_comp_sub12"/>
</dbReference>
<gene>
    <name evidence="2" type="ORF">DERP_013769</name>
</gene>
<reference evidence="2 3" key="1">
    <citation type="journal article" date="2018" name="J. Allergy Clin. Immunol.">
        <title>High-quality assembly of Dermatophagoides pteronyssinus genome and transcriptome reveals a wide range of novel allergens.</title>
        <authorList>
            <person name="Liu X.Y."/>
            <person name="Yang K.Y."/>
            <person name="Wang M.Q."/>
            <person name="Kwok J.S."/>
            <person name="Zeng X."/>
            <person name="Yang Z."/>
            <person name="Xiao X.J."/>
            <person name="Lau C.P."/>
            <person name="Li Y."/>
            <person name="Huang Z.M."/>
            <person name="Ba J.G."/>
            <person name="Yim A.K."/>
            <person name="Ouyang C.Y."/>
            <person name="Ngai S.M."/>
            <person name="Chan T.F."/>
            <person name="Leung E.L."/>
            <person name="Liu L."/>
            <person name="Liu Z.G."/>
            <person name="Tsui S.K."/>
        </authorList>
    </citation>
    <scope>NUCLEOTIDE SEQUENCE [LARGE SCALE GENOMIC DNA]</scope>
    <source>
        <strain evidence="2">Derp</strain>
    </source>
</reference>
<reference evidence="2 3" key="2">
    <citation type="journal article" date="2022" name="Mol. Biol. Evol.">
        <title>Comparative Genomics Reveals Insights into the Divergent Evolution of Astigmatic Mites and Household Pest Adaptations.</title>
        <authorList>
            <person name="Xiong Q."/>
            <person name="Wan A.T."/>
            <person name="Liu X."/>
            <person name="Fung C.S."/>
            <person name="Xiao X."/>
            <person name="Malainual N."/>
            <person name="Hou J."/>
            <person name="Wang L."/>
            <person name="Wang M."/>
            <person name="Yang K.Y."/>
            <person name="Cui Y."/>
            <person name="Leung E.L."/>
            <person name="Nong W."/>
            <person name="Shin S.K."/>
            <person name="Au S.W."/>
            <person name="Jeong K.Y."/>
            <person name="Chew F.T."/>
            <person name="Hui J.H."/>
            <person name="Leung T.F."/>
            <person name="Tungtrongchitr A."/>
            <person name="Zhong N."/>
            <person name="Liu Z."/>
            <person name="Tsui S.K."/>
        </authorList>
    </citation>
    <scope>NUCLEOTIDE SEQUENCE [LARGE SCALE GENOMIC DNA]</scope>
    <source>
        <strain evidence="2">Derp</strain>
    </source>
</reference>
<evidence type="ECO:0000313" key="3">
    <source>
        <dbReference type="Proteomes" id="UP000887458"/>
    </source>
</evidence>
<dbReference type="PANTHER" id="PTHR46007:SF8">
    <property type="entry name" value="C2H2-TYPE DOMAIN-CONTAINING PROTEIN"/>
    <property type="match status" value="1"/>
</dbReference>
<name>A0ABQ8JFF0_DERPT</name>
<dbReference type="EMBL" id="NJHN03000043">
    <property type="protein sequence ID" value="KAH9421319.1"/>
    <property type="molecule type" value="Genomic_DNA"/>
</dbReference>